<feature type="domain" description="B12-binding" evidence="1">
    <location>
        <begin position="146"/>
        <end position="278"/>
    </location>
</feature>
<dbReference type="Pfam" id="PF02310">
    <property type="entry name" value="B12-binding"/>
    <property type="match status" value="1"/>
</dbReference>
<reference evidence="2 3" key="1">
    <citation type="submission" date="2020-08" db="EMBL/GenBank/DDBJ databases">
        <title>The genome sequence of type strain Novosphingobium piscinae KCTC 42194.</title>
        <authorList>
            <person name="Liu Y."/>
        </authorList>
    </citation>
    <scope>NUCLEOTIDE SEQUENCE [LARGE SCALE GENOMIC DNA]</scope>
    <source>
        <strain evidence="2 3">KCTC 42194</strain>
    </source>
</reference>
<organism evidence="2 3">
    <name type="scientific">Novosphingobium piscinae</name>
    <dbReference type="NCBI Taxonomy" id="1507448"/>
    <lineage>
        <taxon>Bacteria</taxon>
        <taxon>Pseudomonadati</taxon>
        <taxon>Pseudomonadota</taxon>
        <taxon>Alphaproteobacteria</taxon>
        <taxon>Sphingomonadales</taxon>
        <taxon>Sphingomonadaceae</taxon>
        <taxon>Novosphingobium</taxon>
    </lineage>
</organism>
<sequence>MAQELYRRDDLTERQARLARAVSGSLIPKLLRLHAEVVPEAPPVEHLIEALAPDTAPNAADVSALADIMLGNDLEAAVSYVLVLRDRGLSMERLFIDLLEPTARQLGELWDNDECDFIDVTLGVARLQKLLASFNETHRLPALADRRQILMAMAPGDQHFFGASMVERFLRAAGWSVHAAFESTPAQVGRAAHTQWFAVAALTMGSDKSIAALRDMITLIRAQSQNPDIGILVGGAPFTANPALADEVGADATAINAPAAVLMAQKLFDAAASRPGAAALG</sequence>
<gene>
    <name evidence="2" type="ORF">H7F53_16460</name>
</gene>
<evidence type="ECO:0000313" key="2">
    <source>
        <dbReference type="EMBL" id="MBC2670746.1"/>
    </source>
</evidence>
<evidence type="ECO:0000259" key="1">
    <source>
        <dbReference type="PROSITE" id="PS51332"/>
    </source>
</evidence>
<keyword evidence="3" id="KW-1185">Reference proteome</keyword>
<dbReference type="InterPro" id="IPR036724">
    <property type="entry name" value="Cobalamin-bd_sf"/>
</dbReference>
<dbReference type="GO" id="GO:0031419">
    <property type="term" value="F:cobalamin binding"/>
    <property type="evidence" value="ECO:0007669"/>
    <property type="project" value="InterPro"/>
</dbReference>
<dbReference type="RefSeq" id="WP_185680602.1">
    <property type="nucleotide sequence ID" value="NZ_JACLAX010000027.1"/>
</dbReference>
<comment type="caution">
    <text evidence="2">The sequence shown here is derived from an EMBL/GenBank/DDBJ whole genome shotgun (WGS) entry which is preliminary data.</text>
</comment>
<dbReference type="PROSITE" id="PS51332">
    <property type="entry name" value="B12_BINDING"/>
    <property type="match status" value="1"/>
</dbReference>
<dbReference type="EMBL" id="JACLAX010000027">
    <property type="protein sequence ID" value="MBC2670746.1"/>
    <property type="molecule type" value="Genomic_DNA"/>
</dbReference>
<dbReference type="GO" id="GO:0046872">
    <property type="term" value="F:metal ion binding"/>
    <property type="evidence" value="ECO:0007669"/>
    <property type="project" value="InterPro"/>
</dbReference>
<dbReference type="SUPFAM" id="SSF52242">
    <property type="entry name" value="Cobalamin (vitamin B12)-binding domain"/>
    <property type="match status" value="1"/>
</dbReference>
<dbReference type="AlphaFoldDB" id="A0A7X1G184"/>
<accession>A0A7X1G184</accession>
<name>A0A7X1G184_9SPHN</name>
<dbReference type="Proteomes" id="UP000551327">
    <property type="component" value="Unassembled WGS sequence"/>
</dbReference>
<dbReference type="InterPro" id="IPR006158">
    <property type="entry name" value="Cobalamin-bd"/>
</dbReference>
<dbReference type="Gene3D" id="3.40.50.280">
    <property type="entry name" value="Cobalamin-binding domain"/>
    <property type="match status" value="1"/>
</dbReference>
<evidence type="ECO:0000313" key="3">
    <source>
        <dbReference type="Proteomes" id="UP000551327"/>
    </source>
</evidence>
<proteinExistence type="predicted"/>
<protein>
    <submittedName>
        <fullName evidence="2">Cobalamin B12-binding domain-containing protein</fullName>
    </submittedName>
</protein>